<name>A0AA87ZWV2_FICCA</name>
<dbReference type="EMBL" id="BTGU01000013">
    <property type="protein sequence ID" value="GMN42032.1"/>
    <property type="molecule type" value="Genomic_DNA"/>
</dbReference>
<sequence length="83" mass="8948">MAFCSLVLLPDSSVSCIALDDSKKGAVGFDGGEEIQLKLTISCTRSEWTYHTTEVLSGVLCGDHRVGGIVVMDAFPRSRNTRV</sequence>
<dbReference type="Proteomes" id="UP001187192">
    <property type="component" value="Unassembled WGS sequence"/>
</dbReference>
<dbReference type="AlphaFoldDB" id="A0AA87ZWV2"/>
<evidence type="ECO:0000313" key="1">
    <source>
        <dbReference type="EMBL" id="GMN42032.1"/>
    </source>
</evidence>
<evidence type="ECO:0000313" key="2">
    <source>
        <dbReference type="Proteomes" id="UP001187192"/>
    </source>
</evidence>
<proteinExistence type="predicted"/>
<keyword evidence="2" id="KW-1185">Reference proteome</keyword>
<accession>A0AA87ZWV2</accession>
<organism evidence="1 2">
    <name type="scientific">Ficus carica</name>
    <name type="common">Common fig</name>
    <dbReference type="NCBI Taxonomy" id="3494"/>
    <lineage>
        <taxon>Eukaryota</taxon>
        <taxon>Viridiplantae</taxon>
        <taxon>Streptophyta</taxon>
        <taxon>Embryophyta</taxon>
        <taxon>Tracheophyta</taxon>
        <taxon>Spermatophyta</taxon>
        <taxon>Magnoliopsida</taxon>
        <taxon>eudicotyledons</taxon>
        <taxon>Gunneridae</taxon>
        <taxon>Pentapetalae</taxon>
        <taxon>rosids</taxon>
        <taxon>fabids</taxon>
        <taxon>Rosales</taxon>
        <taxon>Moraceae</taxon>
        <taxon>Ficeae</taxon>
        <taxon>Ficus</taxon>
    </lineage>
</organism>
<reference evidence="1" key="1">
    <citation type="submission" date="2023-07" db="EMBL/GenBank/DDBJ databases">
        <title>draft genome sequence of fig (Ficus carica).</title>
        <authorList>
            <person name="Takahashi T."/>
            <person name="Nishimura K."/>
        </authorList>
    </citation>
    <scope>NUCLEOTIDE SEQUENCE</scope>
</reference>
<gene>
    <name evidence="1" type="ORF">TIFTF001_011253</name>
</gene>
<comment type="caution">
    <text evidence="1">The sequence shown here is derived from an EMBL/GenBank/DDBJ whole genome shotgun (WGS) entry which is preliminary data.</text>
</comment>
<protein>
    <submittedName>
        <fullName evidence="1">Uncharacterized protein</fullName>
    </submittedName>
</protein>